<dbReference type="Proteomes" id="UP000077266">
    <property type="component" value="Unassembled WGS sequence"/>
</dbReference>
<accession>A0A165FTK8</accession>
<dbReference type="PANTHER" id="PTHR13132:SF29">
    <property type="entry name" value="ALPHA-(1,6)-FUCOSYLTRANSFERASE"/>
    <property type="match status" value="1"/>
</dbReference>
<dbReference type="GO" id="GO:0046921">
    <property type="term" value="F:alpha-(1-&gt;6)-fucosyltransferase activity"/>
    <property type="evidence" value="ECO:0007669"/>
    <property type="project" value="TreeGrafter"/>
</dbReference>
<dbReference type="GO" id="GO:0006487">
    <property type="term" value="P:protein N-linked glycosylation"/>
    <property type="evidence" value="ECO:0007669"/>
    <property type="project" value="TreeGrafter"/>
</dbReference>
<sequence>MSEETLLPRSFEELEYTDELYKDKHPFHRWRTASIVLALIAVGVAIVHFASRLWEGENICRGQILVRHFDSFSGLGSEYGIFLRAAALSAEMGWTVVPVTSGWIYGDLDNFFVPPSYGCKLPDDLLVNASHYTSFGTRGWESAQRLQLTRDFNQLLQLETLIRNRSINTAETGRLDTKQRIWSLDKGHLTLPYGESVPQGVEKAFLEQAEALKRLWVPNSRMQAQIDRLAARVELHNLRPTRRPVVAVQVRLGDKKTELEDLQRVGSHMQFDDMKIYFCAIEVAVGRLYESDITRDPFPRATKDDQKPLVVVMTAERGVTEQLIALDTDNQFDFVLTPSSELTPEEQEEYDRTFNATSKIVRRWDQHDLEKASLSLRLALTRQLIAELTVYSRLADAFVVSGNSNLG</sequence>
<proteinExistence type="predicted"/>
<dbReference type="InParanoid" id="A0A165FTK8"/>
<dbReference type="PANTHER" id="PTHR13132">
    <property type="entry name" value="ALPHA- 1,6 -FUCOSYLTRANSFERASE"/>
    <property type="match status" value="1"/>
</dbReference>
<dbReference type="EMBL" id="KV426071">
    <property type="protein sequence ID" value="KZV89511.1"/>
    <property type="molecule type" value="Genomic_DNA"/>
</dbReference>
<protein>
    <submittedName>
        <fullName evidence="2">Uncharacterized protein</fullName>
    </submittedName>
</protein>
<keyword evidence="3" id="KW-1185">Reference proteome</keyword>
<feature type="non-terminal residue" evidence="2">
    <location>
        <position position="407"/>
    </location>
</feature>
<organism evidence="2 3">
    <name type="scientific">Exidia glandulosa HHB12029</name>
    <dbReference type="NCBI Taxonomy" id="1314781"/>
    <lineage>
        <taxon>Eukaryota</taxon>
        <taxon>Fungi</taxon>
        <taxon>Dikarya</taxon>
        <taxon>Basidiomycota</taxon>
        <taxon>Agaricomycotina</taxon>
        <taxon>Agaricomycetes</taxon>
        <taxon>Auriculariales</taxon>
        <taxon>Exidiaceae</taxon>
        <taxon>Exidia</taxon>
    </lineage>
</organism>
<dbReference type="AlphaFoldDB" id="A0A165FTK8"/>
<reference evidence="2 3" key="1">
    <citation type="journal article" date="2016" name="Mol. Biol. Evol.">
        <title>Comparative Genomics of Early-Diverging Mushroom-Forming Fungi Provides Insights into the Origins of Lignocellulose Decay Capabilities.</title>
        <authorList>
            <person name="Nagy L.G."/>
            <person name="Riley R."/>
            <person name="Tritt A."/>
            <person name="Adam C."/>
            <person name="Daum C."/>
            <person name="Floudas D."/>
            <person name="Sun H."/>
            <person name="Yadav J.S."/>
            <person name="Pangilinan J."/>
            <person name="Larsson K.H."/>
            <person name="Matsuura K."/>
            <person name="Barry K."/>
            <person name="Labutti K."/>
            <person name="Kuo R."/>
            <person name="Ohm R.A."/>
            <person name="Bhattacharya S.S."/>
            <person name="Shirouzu T."/>
            <person name="Yoshinaga Y."/>
            <person name="Martin F.M."/>
            <person name="Grigoriev I.V."/>
            <person name="Hibbett D.S."/>
        </authorList>
    </citation>
    <scope>NUCLEOTIDE SEQUENCE [LARGE SCALE GENOMIC DNA]</scope>
    <source>
        <strain evidence="2 3">HHB12029</strain>
    </source>
</reference>
<evidence type="ECO:0000313" key="2">
    <source>
        <dbReference type="EMBL" id="KZV89511.1"/>
    </source>
</evidence>
<evidence type="ECO:0000256" key="1">
    <source>
        <dbReference type="SAM" id="Phobius"/>
    </source>
</evidence>
<feature type="transmembrane region" description="Helical" evidence="1">
    <location>
        <begin position="32"/>
        <end position="54"/>
    </location>
</feature>
<dbReference type="OrthoDB" id="2535883at2759"/>
<name>A0A165FTK8_EXIGL</name>
<keyword evidence="1" id="KW-0472">Membrane</keyword>
<evidence type="ECO:0000313" key="3">
    <source>
        <dbReference type="Proteomes" id="UP000077266"/>
    </source>
</evidence>
<gene>
    <name evidence="2" type="ORF">EXIGLDRAFT_838472</name>
</gene>
<keyword evidence="1" id="KW-1133">Transmembrane helix</keyword>
<keyword evidence="1" id="KW-0812">Transmembrane</keyword>